<evidence type="ECO:0000256" key="2">
    <source>
        <dbReference type="ARBA" id="ARBA00022771"/>
    </source>
</evidence>
<dbReference type="PROSITE" id="PS50865">
    <property type="entry name" value="ZF_MYND_2"/>
    <property type="match status" value="1"/>
</dbReference>
<evidence type="ECO:0000256" key="1">
    <source>
        <dbReference type="ARBA" id="ARBA00022723"/>
    </source>
</evidence>
<feature type="region of interest" description="Disordered" evidence="5">
    <location>
        <begin position="480"/>
        <end position="500"/>
    </location>
</feature>
<accession>A0A2P6TWT5</accession>
<name>A0A2P6TWT5_CHLSO</name>
<proteinExistence type="predicted"/>
<keyword evidence="2 4" id="KW-0863">Zinc-finger</keyword>
<evidence type="ECO:0000256" key="5">
    <source>
        <dbReference type="SAM" id="MobiDB-lite"/>
    </source>
</evidence>
<organism evidence="7 8">
    <name type="scientific">Chlorella sorokiniana</name>
    <name type="common">Freshwater green alga</name>
    <dbReference type="NCBI Taxonomy" id="3076"/>
    <lineage>
        <taxon>Eukaryota</taxon>
        <taxon>Viridiplantae</taxon>
        <taxon>Chlorophyta</taxon>
        <taxon>core chlorophytes</taxon>
        <taxon>Trebouxiophyceae</taxon>
        <taxon>Chlorellales</taxon>
        <taxon>Chlorellaceae</taxon>
        <taxon>Chlorella clade</taxon>
        <taxon>Chlorella</taxon>
    </lineage>
</organism>
<keyword evidence="1" id="KW-0479">Metal-binding</keyword>
<dbReference type="InterPro" id="IPR002893">
    <property type="entry name" value="Znf_MYND"/>
</dbReference>
<feature type="compositionally biased region" description="Low complexity" evidence="5">
    <location>
        <begin position="480"/>
        <end position="489"/>
    </location>
</feature>
<dbReference type="EMBL" id="LHPG02000005">
    <property type="protein sequence ID" value="PRW58525.1"/>
    <property type="molecule type" value="Genomic_DNA"/>
</dbReference>
<dbReference type="STRING" id="3076.A0A2P6TWT5"/>
<reference evidence="7 8" key="1">
    <citation type="journal article" date="2018" name="Plant J.">
        <title>Genome sequences of Chlorella sorokiniana UTEX 1602 and Micractinium conductrix SAG 241.80: implications to maltose excretion by a green alga.</title>
        <authorList>
            <person name="Arriola M.B."/>
            <person name="Velmurugan N."/>
            <person name="Zhang Y."/>
            <person name="Plunkett M.H."/>
            <person name="Hondzo H."/>
            <person name="Barney B.M."/>
        </authorList>
    </citation>
    <scope>NUCLEOTIDE SEQUENCE [LARGE SCALE GENOMIC DNA]</scope>
    <source>
        <strain evidence="8">UTEX 1602</strain>
    </source>
</reference>
<evidence type="ECO:0000313" key="8">
    <source>
        <dbReference type="Proteomes" id="UP000239899"/>
    </source>
</evidence>
<feature type="compositionally biased region" description="Polar residues" evidence="5">
    <location>
        <begin position="490"/>
        <end position="500"/>
    </location>
</feature>
<evidence type="ECO:0000259" key="6">
    <source>
        <dbReference type="PROSITE" id="PS50865"/>
    </source>
</evidence>
<dbReference type="SUPFAM" id="SSF144232">
    <property type="entry name" value="HIT/MYND zinc finger-like"/>
    <property type="match status" value="1"/>
</dbReference>
<dbReference type="Gene3D" id="6.10.140.2220">
    <property type="match status" value="1"/>
</dbReference>
<dbReference type="GO" id="GO:0008270">
    <property type="term" value="F:zinc ion binding"/>
    <property type="evidence" value="ECO:0007669"/>
    <property type="project" value="UniProtKB-KW"/>
</dbReference>
<keyword evidence="3" id="KW-0862">Zinc</keyword>
<dbReference type="PROSITE" id="PS01360">
    <property type="entry name" value="ZF_MYND_1"/>
    <property type="match status" value="1"/>
</dbReference>
<sequence>MSSAEAAPAASPTAAAAAGAGAATAAPAGDFLQQRLAAIAALPPEQRSHDEAGFLRAHELLAAAEESLATLGSLAAGQSEPGSVEFDNSFCLAALCWLGGLEELCSIGVPLQLALNLHGHALWALVQRAAVLQKRASEVSAQAGLRIFNLVAALAQFYHETALLHEDTPPDWRPEPGAHPSPAALLREQHTQLFGELHSQVLKVCIATVQLTTRCKLPCLAQLQRLWADLCWNWAAQLACGMGRPSWMAGYPGPSQSEARRLQLQALATMRQLRPRHPLTARLAAQTQLSGSDAEPSELEFMRRGLEQAAAAGGPHGSSMFTAELSYGLISSSAPVPGRPPWGCLTLAESVQLLQQGDAALARCKALLPPLYLPSLKSLRRNVWVRWRRAVVQRHLQAGASEWREDLLAAEPAAARLPGQIFSRQAVRVSGSCAGCGSSSVELHSCSACRQAEYCSKACQVKHWPEHKAECKAARAAAAQQQAQQQVQQGPSGDNSGHTS</sequence>
<dbReference type="Pfam" id="PF01753">
    <property type="entry name" value="zf-MYND"/>
    <property type="match status" value="1"/>
</dbReference>
<comment type="caution">
    <text evidence="7">The sequence shown here is derived from an EMBL/GenBank/DDBJ whole genome shotgun (WGS) entry which is preliminary data.</text>
</comment>
<evidence type="ECO:0000313" key="7">
    <source>
        <dbReference type="EMBL" id="PRW58525.1"/>
    </source>
</evidence>
<dbReference type="OrthoDB" id="536514at2759"/>
<gene>
    <name evidence="7" type="ORF">C2E21_3118</name>
</gene>
<evidence type="ECO:0000256" key="3">
    <source>
        <dbReference type="ARBA" id="ARBA00022833"/>
    </source>
</evidence>
<keyword evidence="8" id="KW-1185">Reference proteome</keyword>
<feature type="domain" description="MYND-type" evidence="6">
    <location>
        <begin position="433"/>
        <end position="471"/>
    </location>
</feature>
<dbReference type="AlphaFoldDB" id="A0A2P6TWT5"/>
<protein>
    <submittedName>
        <fullName evidence="7">SET domain</fullName>
    </submittedName>
</protein>
<dbReference type="Proteomes" id="UP000239899">
    <property type="component" value="Unassembled WGS sequence"/>
</dbReference>
<evidence type="ECO:0000256" key="4">
    <source>
        <dbReference type="PROSITE-ProRule" id="PRU00134"/>
    </source>
</evidence>